<keyword evidence="1 2" id="KW-0694">RNA-binding</keyword>
<dbReference type="Pfam" id="PF00076">
    <property type="entry name" value="RRM_1"/>
    <property type="match status" value="2"/>
</dbReference>
<feature type="region of interest" description="Disordered" evidence="3">
    <location>
        <begin position="135"/>
        <end position="160"/>
    </location>
</feature>
<dbReference type="SUPFAM" id="SSF54928">
    <property type="entry name" value="RNA-binding domain, RBD"/>
    <property type="match status" value="2"/>
</dbReference>
<organism evidence="5 6">
    <name type="scientific">Gymnopus androsaceus JB14</name>
    <dbReference type="NCBI Taxonomy" id="1447944"/>
    <lineage>
        <taxon>Eukaryota</taxon>
        <taxon>Fungi</taxon>
        <taxon>Dikarya</taxon>
        <taxon>Basidiomycota</taxon>
        <taxon>Agaricomycotina</taxon>
        <taxon>Agaricomycetes</taxon>
        <taxon>Agaricomycetidae</taxon>
        <taxon>Agaricales</taxon>
        <taxon>Marasmiineae</taxon>
        <taxon>Omphalotaceae</taxon>
        <taxon>Gymnopus</taxon>
    </lineage>
</organism>
<dbReference type="InterPro" id="IPR000504">
    <property type="entry name" value="RRM_dom"/>
</dbReference>
<dbReference type="OrthoDB" id="439808at2759"/>
<dbReference type="GO" id="GO:0003723">
    <property type="term" value="F:RNA binding"/>
    <property type="evidence" value="ECO:0007669"/>
    <property type="project" value="UniProtKB-UniRule"/>
</dbReference>
<feature type="domain" description="RRM" evidence="4">
    <location>
        <begin position="78"/>
        <end position="149"/>
    </location>
</feature>
<evidence type="ECO:0000256" key="3">
    <source>
        <dbReference type="SAM" id="MobiDB-lite"/>
    </source>
</evidence>
<evidence type="ECO:0000256" key="2">
    <source>
        <dbReference type="PROSITE-ProRule" id="PRU00176"/>
    </source>
</evidence>
<feature type="domain" description="RRM" evidence="4">
    <location>
        <begin position="7"/>
        <end position="68"/>
    </location>
</feature>
<feature type="compositionally biased region" description="Polar residues" evidence="3">
    <location>
        <begin position="135"/>
        <end position="154"/>
    </location>
</feature>
<name>A0A6A4HMV4_9AGAR</name>
<proteinExistence type="predicted"/>
<accession>A0A6A4HMV4</accession>
<sequence length="160" mass="17424">MRTRSGSFFSPYGTILRASIAKDSEGRNRGFAHVDFESVEQAQAAMQALNNGTTSIGGRYVNLDYAAKATKAPAPPSKTLYFLRYPGDEGDLRAALSEHEGSVVAVRLLNNQNGFIEFKNIDDATAAKEALDRTQTPDGHTLNLLFSTPRPTRNTNDRGS</sequence>
<gene>
    <name evidence="5" type="ORF">BT96DRAFT_691822</name>
</gene>
<dbReference type="InterPro" id="IPR035979">
    <property type="entry name" value="RBD_domain_sf"/>
</dbReference>
<dbReference type="PANTHER" id="PTHR48027">
    <property type="entry name" value="HETEROGENEOUS NUCLEAR RIBONUCLEOPROTEIN 87F-RELATED"/>
    <property type="match status" value="1"/>
</dbReference>
<dbReference type="InterPro" id="IPR052462">
    <property type="entry name" value="SLIRP/GR-RBP-like"/>
</dbReference>
<evidence type="ECO:0000313" key="5">
    <source>
        <dbReference type="EMBL" id="KAE9399406.1"/>
    </source>
</evidence>
<evidence type="ECO:0000259" key="4">
    <source>
        <dbReference type="PROSITE" id="PS50102"/>
    </source>
</evidence>
<dbReference type="EMBL" id="ML769470">
    <property type="protein sequence ID" value="KAE9399406.1"/>
    <property type="molecule type" value="Genomic_DNA"/>
</dbReference>
<dbReference type="CDD" id="cd00590">
    <property type="entry name" value="RRM_SF"/>
    <property type="match status" value="2"/>
</dbReference>
<dbReference type="PROSITE" id="PS50102">
    <property type="entry name" value="RRM"/>
    <property type="match status" value="2"/>
</dbReference>
<protein>
    <recommendedName>
        <fullName evidence="4">RRM domain-containing protein</fullName>
    </recommendedName>
</protein>
<dbReference type="InterPro" id="IPR012677">
    <property type="entry name" value="Nucleotide-bd_a/b_plait_sf"/>
</dbReference>
<dbReference type="AlphaFoldDB" id="A0A6A4HMV4"/>
<dbReference type="SMART" id="SM00360">
    <property type="entry name" value="RRM"/>
    <property type="match status" value="2"/>
</dbReference>
<evidence type="ECO:0000313" key="6">
    <source>
        <dbReference type="Proteomes" id="UP000799118"/>
    </source>
</evidence>
<reference evidence="5" key="1">
    <citation type="journal article" date="2019" name="Environ. Microbiol.">
        <title>Fungal ecological strategies reflected in gene transcription - a case study of two litter decomposers.</title>
        <authorList>
            <person name="Barbi F."/>
            <person name="Kohler A."/>
            <person name="Barry K."/>
            <person name="Baskaran P."/>
            <person name="Daum C."/>
            <person name="Fauchery L."/>
            <person name="Ihrmark K."/>
            <person name="Kuo A."/>
            <person name="LaButti K."/>
            <person name="Lipzen A."/>
            <person name="Morin E."/>
            <person name="Grigoriev I.V."/>
            <person name="Henrissat B."/>
            <person name="Lindahl B."/>
            <person name="Martin F."/>
        </authorList>
    </citation>
    <scope>NUCLEOTIDE SEQUENCE</scope>
    <source>
        <strain evidence="5">JB14</strain>
    </source>
</reference>
<keyword evidence="6" id="KW-1185">Reference proteome</keyword>
<dbReference type="Proteomes" id="UP000799118">
    <property type="component" value="Unassembled WGS sequence"/>
</dbReference>
<dbReference type="Gene3D" id="3.30.70.330">
    <property type="match status" value="2"/>
</dbReference>
<evidence type="ECO:0000256" key="1">
    <source>
        <dbReference type="ARBA" id="ARBA00022884"/>
    </source>
</evidence>
<feature type="non-terminal residue" evidence="5">
    <location>
        <position position="160"/>
    </location>
</feature>